<comment type="caution">
    <text evidence="14">The sequence shown here is derived from an EMBL/GenBank/DDBJ whole genome shotgun (WGS) entry which is preliminary data.</text>
</comment>
<feature type="compositionally biased region" description="Pro residues" evidence="12">
    <location>
        <begin position="16"/>
        <end position="35"/>
    </location>
</feature>
<feature type="binding site" evidence="11">
    <location>
        <begin position="161"/>
        <end position="167"/>
    </location>
    <ligand>
        <name>ATP</name>
        <dbReference type="ChEBI" id="CHEBI:30616"/>
    </ligand>
</feature>
<dbReference type="HAMAP" id="MF_00938">
    <property type="entry name" value="ParE_type1"/>
    <property type="match status" value="1"/>
</dbReference>
<keyword evidence="9 11" id="KW-0413">Isomerase</keyword>
<dbReference type="EC" id="5.6.2.2" evidence="11"/>
<protein>
    <recommendedName>
        <fullName evidence="11">DNA topoisomerase 4 subunit B</fullName>
        <ecNumber evidence="11">5.6.2.2</ecNumber>
    </recommendedName>
    <alternativeName>
        <fullName evidence="11">Topoisomerase IV subunit B</fullName>
    </alternativeName>
</protein>
<feature type="binding site" evidence="11">
    <location>
        <position position="92"/>
    </location>
    <ligand>
        <name>ATP</name>
        <dbReference type="ChEBI" id="CHEBI:30616"/>
    </ligand>
</feature>
<dbReference type="InterPro" id="IPR018522">
    <property type="entry name" value="TopoIIA_CS"/>
</dbReference>
<dbReference type="Gene3D" id="3.30.565.10">
    <property type="entry name" value="Histidine kinase-like ATPase, C-terminal domain"/>
    <property type="match status" value="1"/>
</dbReference>
<dbReference type="InterPro" id="IPR005737">
    <property type="entry name" value="TopoIV_B_Gneg"/>
</dbReference>
<feature type="site" description="Interaction with DNA" evidence="11">
    <location>
        <position position="677"/>
    </location>
</feature>
<dbReference type="Pfam" id="PF02518">
    <property type="entry name" value="HATPase_c"/>
    <property type="match status" value="1"/>
</dbReference>
<evidence type="ECO:0000259" key="13">
    <source>
        <dbReference type="PROSITE" id="PS50880"/>
    </source>
</evidence>
<name>A0A5M6ZQC8_9PROT</name>
<dbReference type="GO" id="GO:0005524">
    <property type="term" value="F:ATP binding"/>
    <property type="evidence" value="ECO:0007669"/>
    <property type="project" value="UniProtKB-UniRule"/>
</dbReference>
<evidence type="ECO:0000256" key="2">
    <source>
        <dbReference type="ARBA" id="ARBA00001946"/>
    </source>
</evidence>
<dbReference type="PROSITE" id="PS50880">
    <property type="entry name" value="TOPRIM"/>
    <property type="match status" value="1"/>
</dbReference>
<dbReference type="GO" id="GO:0005694">
    <property type="term" value="C:chromosome"/>
    <property type="evidence" value="ECO:0007669"/>
    <property type="project" value="InterPro"/>
</dbReference>
<feature type="site" description="Interaction with DNA" evidence="11">
    <location>
        <position position="509"/>
    </location>
</feature>
<dbReference type="Gene3D" id="3.40.50.670">
    <property type="match status" value="1"/>
</dbReference>
<dbReference type="CDD" id="cd16928">
    <property type="entry name" value="HATPase_GyrB-like"/>
    <property type="match status" value="1"/>
</dbReference>
<dbReference type="SUPFAM" id="SSF55874">
    <property type="entry name" value="ATPase domain of HSP90 chaperone/DNA topoisomerase II/histidine kinase"/>
    <property type="match status" value="1"/>
</dbReference>
<dbReference type="InterPro" id="IPR003594">
    <property type="entry name" value="HATPase_dom"/>
</dbReference>
<keyword evidence="5 11" id="KW-0067">ATP-binding</keyword>
<dbReference type="SUPFAM" id="SSF54211">
    <property type="entry name" value="Ribosomal protein S5 domain 2-like"/>
    <property type="match status" value="1"/>
</dbReference>
<dbReference type="GO" id="GO:0046872">
    <property type="term" value="F:metal ion binding"/>
    <property type="evidence" value="ECO:0007669"/>
    <property type="project" value="UniProtKB-KW"/>
</dbReference>
<proteinExistence type="inferred from homology"/>
<feature type="compositionally biased region" description="Low complexity" evidence="12">
    <location>
        <begin position="36"/>
        <end position="49"/>
    </location>
</feature>
<feature type="site" description="Interaction with DNA" evidence="11">
    <location>
        <position position="561"/>
    </location>
</feature>
<comment type="subunit">
    <text evidence="10 11">Heterotetramer composed of ParC and ParE.</text>
</comment>
<dbReference type="InterPro" id="IPR013506">
    <property type="entry name" value="Topo_IIA_bsu_dom2"/>
</dbReference>
<comment type="similarity">
    <text evidence="11">Belongs to the type II topoisomerase family. ParE type 1 subfamily.</text>
</comment>
<dbReference type="PROSITE" id="PS00177">
    <property type="entry name" value="TOPOISOMERASE_II"/>
    <property type="match status" value="1"/>
</dbReference>
<evidence type="ECO:0000313" key="15">
    <source>
        <dbReference type="Proteomes" id="UP000325122"/>
    </source>
</evidence>
<evidence type="ECO:0000256" key="7">
    <source>
        <dbReference type="ARBA" id="ARBA00023029"/>
    </source>
</evidence>
<organism evidence="14 15">
    <name type="scientific">Alkalicaulis satelles</name>
    <dbReference type="NCBI Taxonomy" id="2609175"/>
    <lineage>
        <taxon>Bacteria</taxon>
        <taxon>Pseudomonadati</taxon>
        <taxon>Pseudomonadota</taxon>
        <taxon>Alphaproteobacteria</taxon>
        <taxon>Maricaulales</taxon>
        <taxon>Maricaulaceae</taxon>
        <taxon>Alkalicaulis</taxon>
    </lineage>
</organism>
<dbReference type="InterPro" id="IPR006171">
    <property type="entry name" value="TOPRIM_dom"/>
</dbReference>
<dbReference type="SUPFAM" id="SSF56719">
    <property type="entry name" value="Type II DNA topoisomerase"/>
    <property type="match status" value="1"/>
</dbReference>
<dbReference type="InterPro" id="IPR014721">
    <property type="entry name" value="Ribsml_uS5_D2-typ_fold_subgr"/>
</dbReference>
<dbReference type="InterPro" id="IPR020568">
    <property type="entry name" value="Ribosomal_Su5_D2-typ_SF"/>
</dbReference>
<dbReference type="GO" id="GO:0006265">
    <property type="term" value="P:DNA topological change"/>
    <property type="evidence" value="ECO:0007669"/>
    <property type="project" value="UniProtKB-UniRule"/>
</dbReference>
<evidence type="ECO:0000256" key="11">
    <source>
        <dbReference type="HAMAP-Rule" id="MF_00938"/>
    </source>
</evidence>
<keyword evidence="15" id="KW-1185">Reference proteome</keyword>
<feature type="region of interest" description="Disordered" evidence="12">
    <location>
        <begin position="1"/>
        <end position="49"/>
    </location>
</feature>
<comment type="function">
    <text evidence="11">Topoisomerase IV is essential for chromosome segregation. It relaxes supercoiled DNA. Performs the decatenation events required during the replication of a circular DNA molecule.</text>
</comment>
<dbReference type="PANTHER" id="PTHR45866">
    <property type="entry name" value="DNA GYRASE/TOPOISOMERASE SUBUNIT B"/>
    <property type="match status" value="1"/>
</dbReference>
<keyword evidence="6" id="KW-0460">Magnesium</keyword>
<dbReference type="InterPro" id="IPR001241">
    <property type="entry name" value="Topo_IIA"/>
</dbReference>
<evidence type="ECO:0000313" key="14">
    <source>
        <dbReference type="EMBL" id="KAA5804461.1"/>
    </source>
</evidence>
<dbReference type="InterPro" id="IPR000565">
    <property type="entry name" value="Topo_IIA_B"/>
</dbReference>
<evidence type="ECO:0000256" key="10">
    <source>
        <dbReference type="ARBA" id="ARBA00063644"/>
    </source>
</evidence>
<dbReference type="RefSeq" id="WP_150021492.1">
    <property type="nucleotide sequence ID" value="NZ_VWOJ01000001.1"/>
</dbReference>
<keyword evidence="4 11" id="KW-0547">Nucleotide-binding</keyword>
<reference evidence="14 15" key="1">
    <citation type="submission" date="2019-09" db="EMBL/GenBank/DDBJ databases">
        <authorList>
            <person name="Kevbrin V."/>
            <person name="Grouzdev D.S."/>
        </authorList>
    </citation>
    <scope>NUCLEOTIDE SEQUENCE [LARGE SCALE GENOMIC DNA]</scope>
    <source>
        <strain evidence="14 15">G-192</strain>
    </source>
</reference>
<evidence type="ECO:0000256" key="9">
    <source>
        <dbReference type="ARBA" id="ARBA00023235"/>
    </source>
</evidence>
<keyword evidence="8 11" id="KW-0238">DNA-binding</keyword>
<evidence type="ECO:0000256" key="1">
    <source>
        <dbReference type="ARBA" id="ARBA00000185"/>
    </source>
</evidence>
<evidence type="ECO:0000256" key="8">
    <source>
        <dbReference type="ARBA" id="ARBA00023125"/>
    </source>
</evidence>
<feature type="domain" description="Toprim" evidence="13">
    <location>
        <begin position="475"/>
        <end position="589"/>
    </location>
</feature>
<dbReference type="PRINTS" id="PR00418">
    <property type="entry name" value="TPI2FAMILY"/>
</dbReference>
<dbReference type="Pfam" id="PF00986">
    <property type="entry name" value="DNA_gyraseB_C"/>
    <property type="match status" value="1"/>
</dbReference>
<dbReference type="SMART" id="SM00433">
    <property type="entry name" value="TOP2c"/>
    <property type="match status" value="1"/>
</dbReference>
<dbReference type="GO" id="GO:0003918">
    <property type="term" value="F:DNA topoisomerase type II (double strand cut, ATP-hydrolyzing) activity"/>
    <property type="evidence" value="ECO:0007669"/>
    <property type="project" value="UniProtKB-UniRule"/>
</dbReference>
<keyword evidence="7 11" id="KW-0799">Topoisomerase</keyword>
<dbReference type="Pfam" id="PF00204">
    <property type="entry name" value="DNA_gyraseB"/>
    <property type="match status" value="1"/>
</dbReference>
<dbReference type="AlphaFoldDB" id="A0A5M6ZQC8"/>
<dbReference type="SMART" id="SM00387">
    <property type="entry name" value="HATPase_c"/>
    <property type="match status" value="1"/>
</dbReference>
<dbReference type="Proteomes" id="UP000325122">
    <property type="component" value="Unassembled WGS sequence"/>
</dbReference>
<feature type="binding site" evidence="11">
    <location>
        <position position="395"/>
    </location>
    <ligand>
        <name>ATP</name>
        <dbReference type="ChEBI" id="CHEBI:30616"/>
    </ligand>
</feature>
<evidence type="ECO:0000256" key="4">
    <source>
        <dbReference type="ARBA" id="ARBA00022741"/>
    </source>
</evidence>
<dbReference type="FunFam" id="3.40.50.670:FF:000006">
    <property type="entry name" value="DNA topoisomerase (ATP-hydrolyzing)"/>
    <property type="match status" value="1"/>
</dbReference>
<dbReference type="PRINTS" id="PR01159">
    <property type="entry name" value="DNAGYRASEB"/>
</dbReference>
<dbReference type="EMBL" id="VWOJ01000001">
    <property type="protein sequence ID" value="KAA5804461.1"/>
    <property type="molecule type" value="Genomic_DNA"/>
</dbReference>
<feature type="binding site" evidence="11">
    <location>
        <position position="119"/>
    </location>
    <ligand>
        <name>ATP</name>
        <dbReference type="ChEBI" id="CHEBI:30616"/>
    </ligand>
</feature>
<comment type="cofactor">
    <cofactor evidence="2">
        <name>Mg(2+)</name>
        <dbReference type="ChEBI" id="CHEBI:18420"/>
    </cofactor>
</comment>
<evidence type="ECO:0000256" key="6">
    <source>
        <dbReference type="ARBA" id="ARBA00022842"/>
    </source>
</evidence>
<dbReference type="InterPro" id="IPR036890">
    <property type="entry name" value="HATPase_C_sf"/>
</dbReference>
<evidence type="ECO:0000256" key="12">
    <source>
        <dbReference type="SAM" id="MobiDB-lite"/>
    </source>
</evidence>
<evidence type="ECO:0000256" key="5">
    <source>
        <dbReference type="ARBA" id="ARBA00022840"/>
    </source>
</evidence>
<gene>
    <name evidence="11 14" type="primary">parE</name>
    <name evidence="14" type="ORF">F1654_00150</name>
</gene>
<accession>A0A5M6ZQC8</accession>
<dbReference type="Gene3D" id="3.30.230.10">
    <property type="match status" value="1"/>
</dbReference>
<sequence>MAHDSQDDLFSAGAPAPRPAAPPQKPAREPAPAPAPRATAKAAPAAPAGGAYDASSIEVLEGLEPVRLRPGMYIGGTDERALHHLFAEVLDNAMDEAVAGHADRIEVVLDDEGYVAVTDNGRGIPVDPHPKFPDKSALEVVLTTLHSGGKFSSKAYETSGGLHGVGVSVVNALAEHLEVEVARERTLWRQSYARGLALGPVENAGTVSNRRGTTVRFKPDPEIFGPRAAFKAPRLFTMARAKAFLRRGVQIRWRCPAHLVEGTDIPAETTLAFPGGLADRLAELTAGAGLVTEAFSGRVERDGRMGAVEWAVAFAENGFGEHDAFCQSYCNTVPTPMGGTHEQGLRAALSRSIRGYGELAGQKKAAQITADDVMGGAGVLVSVFVRDPEFQGQTKDRLSTPEIQRLVETAIRDQFDHWLAARPKDAARLVEWAIERAEERLKRKREKEVKRQSATRKLRLPGKLADCSQNHAEGAEIFLVEGDSAGGSAKQARDRKTQAILPLRGKILNVASATPDKIAANQEIGDLLLALGVQPGKKFDLDDLRYERVIIMCDADVDGAHIAALLATFFYKFLPGLIESGRLFMAQPPLYRLTQGGRTLYAADDTEKDRLIASEFKSGKVEVGRFKGLGEMTPPQLKSTTMNPQTRSLARVIVTPEMRESADALVETLMGKKPELRFQYIQDRAPFVEAVDV</sequence>
<comment type="catalytic activity">
    <reaction evidence="1 11">
        <text>ATP-dependent breakage, passage and rejoining of double-stranded DNA.</text>
        <dbReference type="EC" id="5.6.2.2"/>
    </reaction>
</comment>
<dbReference type="InterPro" id="IPR002288">
    <property type="entry name" value="DNA_gyrase_B_C"/>
</dbReference>
<keyword evidence="3" id="KW-0479">Metal-binding</keyword>
<dbReference type="GO" id="GO:0007059">
    <property type="term" value="P:chromosome segregation"/>
    <property type="evidence" value="ECO:0007669"/>
    <property type="project" value="UniProtKB-UniRule"/>
</dbReference>
<dbReference type="GO" id="GO:0003677">
    <property type="term" value="F:DNA binding"/>
    <property type="evidence" value="ECO:0007669"/>
    <property type="project" value="UniProtKB-UniRule"/>
</dbReference>
<feature type="binding site" evidence="11">
    <location>
        <position position="52"/>
    </location>
    <ligand>
        <name>ATP</name>
        <dbReference type="ChEBI" id="CHEBI:30616"/>
    </ligand>
</feature>
<dbReference type="PANTHER" id="PTHR45866:SF4">
    <property type="entry name" value="DNA TOPOISOMERASE 4 SUBUNIT B"/>
    <property type="match status" value="1"/>
</dbReference>
<dbReference type="CDD" id="cd00822">
    <property type="entry name" value="TopoII_Trans_DNA_gyrase"/>
    <property type="match status" value="1"/>
</dbReference>
<dbReference type="Pfam" id="PF01751">
    <property type="entry name" value="Toprim"/>
    <property type="match status" value="1"/>
</dbReference>
<dbReference type="InterPro" id="IPR013759">
    <property type="entry name" value="Topo_IIA_B_C"/>
</dbReference>
<dbReference type="InterPro" id="IPR013760">
    <property type="entry name" value="Topo_IIA-like_dom_sf"/>
</dbReference>
<evidence type="ECO:0000256" key="3">
    <source>
        <dbReference type="ARBA" id="ARBA00022723"/>
    </source>
</evidence>
<dbReference type="NCBIfam" id="TIGR01055">
    <property type="entry name" value="parE_Gneg"/>
    <property type="match status" value="1"/>
</dbReference>
<dbReference type="FunFam" id="3.30.565.10:FF:000002">
    <property type="entry name" value="DNA gyrase subunit B"/>
    <property type="match status" value="1"/>
</dbReference>